<comment type="caution">
    <text evidence="2">The sequence shown here is derived from an EMBL/GenBank/DDBJ whole genome shotgun (WGS) entry which is preliminary data.</text>
</comment>
<protein>
    <submittedName>
        <fullName evidence="2">Phage portal protein</fullName>
    </submittedName>
</protein>
<dbReference type="InterPro" id="IPR006427">
    <property type="entry name" value="Portal_HK97"/>
</dbReference>
<feature type="compositionally biased region" description="Basic and acidic residues" evidence="1">
    <location>
        <begin position="412"/>
        <end position="430"/>
    </location>
</feature>
<dbReference type="OrthoDB" id="9765386at2"/>
<evidence type="ECO:0000256" key="1">
    <source>
        <dbReference type="SAM" id="MobiDB-lite"/>
    </source>
</evidence>
<dbReference type="AlphaFoldDB" id="A0A6N9Q7V9"/>
<evidence type="ECO:0000313" key="3">
    <source>
        <dbReference type="Proteomes" id="UP000448943"/>
    </source>
</evidence>
<proteinExistence type="predicted"/>
<dbReference type="Pfam" id="PF04860">
    <property type="entry name" value="Phage_portal"/>
    <property type="match status" value="1"/>
</dbReference>
<dbReference type="EMBL" id="SIJB01000038">
    <property type="protein sequence ID" value="NBI30743.1"/>
    <property type="molecule type" value="Genomic_DNA"/>
</dbReference>
<keyword evidence="3" id="KW-1185">Reference proteome</keyword>
<dbReference type="Proteomes" id="UP000448943">
    <property type="component" value="Unassembled WGS sequence"/>
</dbReference>
<name>A0A6N9Q7V9_9BACL</name>
<evidence type="ECO:0000313" key="2">
    <source>
        <dbReference type="EMBL" id="NBI30743.1"/>
    </source>
</evidence>
<organism evidence="2 3">
    <name type="scientific">Chengkuizengella marina</name>
    <dbReference type="NCBI Taxonomy" id="2507566"/>
    <lineage>
        <taxon>Bacteria</taxon>
        <taxon>Bacillati</taxon>
        <taxon>Bacillota</taxon>
        <taxon>Bacilli</taxon>
        <taxon>Bacillales</taxon>
        <taxon>Paenibacillaceae</taxon>
        <taxon>Chengkuizengella</taxon>
    </lineage>
</organism>
<gene>
    <name evidence="2" type="ORF">ERL59_17470</name>
</gene>
<sequence>MDSFCLPWPKYEILDSKKGGEDLKWFKKIRGAIRGAVSGWKGKGFDFSNWLGRTFWGPENAQLANNETIFSVVSRLSNSMASLPLKLHQNYDTVSNSASDVLIHSPNSYMSSFELIRNIETMRNETGNAYAVIERDIQGQVSRITPFISSYVEPLFDQDSRELWYKVMGSHKTYYFHNLDILHLKHIVGSGSLKGINPIKVLTNTSEYDKAVREFSLNEMQSASNSFILKYDANVDHDKRQKVIEDFKRFYQDNGGILFQEPGVEIHQIDRKYIPADTFTSEKITRSRVANVFNVPVTFLNDTEGQSYSSSEQLMRVFVQLTLMPIVRQYEQEFDRKLLNEHERSNGHYFKFNVGALLRGDTAARAALYHNGLRNGWLSRDEVRRWEDLPPRGGKADELWVSGDMYPLEMDPSQRKGVKDNGEVLESKSD</sequence>
<accession>A0A6N9Q7V9</accession>
<feature type="region of interest" description="Disordered" evidence="1">
    <location>
        <begin position="407"/>
        <end position="430"/>
    </location>
</feature>
<dbReference type="InterPro" id="IPR006944">
    <property type="entry name" value="Phage/GTA_portal"/>
</dbReference>
<reference evidence="2 3" key="1">
    <citation type="submission" date="2019-01" db="EMBL/GenBank/DDBJ databases">
        <title>Chengkuizengella sp. nov., isolated from deep-sea sediment of East Pacific Ocean.</title>
        <authorList>
            <person name="Yang J."/>
            <person name="Lai Q."/>
            <person name="Shao Z."/>
        </authorList>
    </citation>
    <scope>NUCLEOTIDE SEQUENCE [LARGE SCALE GENOMIC DNA]</scope>
    <source>
        <strain evidence="2 3">YPA3-1-1</strain>
    </source>
</reference>
<dbReference type="NCBIfam" id="TIGR01537">
    <property type="entry name" value="portal_HK97"/>
    <property type="match status" value="1"/>
</dbReference>